<dbReference type="Gene3D" id="3.20.20.370">
    <property type="entry name" value="Glycoside hydrolase/deacetylase"/>
    <property type="match status" value="1"/>
</dbReference>
<dbReference type="Pfam" id="PF01522">
    <property type="entry name" value="Polysacc_deac_1"/>
    <property type="match status" value="1"/>
</dbReference>
<keyword evidence="1" id="KW-1133">Transmembrane helix</keyword>
<feature type="domain" description="NodB homology" evidence="2">
    <location>
        <begin position="70"/>
        <end position="260"/>
    </location>
</feature>
<proteinExistence type="predicted"/>
<dbReference type="InterPro" id="IPR002509">
    <property type="entry name" value="NODB_dom"/>
</dbReference>
<protein>
    <recommendedName>
        <fullName evidence="2">NodB homology domain-containing protein</fullName>
    </recommendedName>
</protein>
<dbReference type="SUPFAM" id="SSF88713">
    <property type="entry name" value="Glycoside hydrolase/deacetylase"/>
    <property type="match status" value="1"/>
</dbReference>
<dbReference type="PATRIC" id="fig|999415.3.peg.1509"/>
<dbReference type="InterPro" id="IPR011330">
    <property type="entry name" value="Glyco_hydro/deAcase_b/a-brl"/>
</dbReference>
<dbReference type="PANTHER" id="PTHR10587">
    <property type="entry name" value="GLYCOSYL TRANSFERASE-RELATED"/>
    <property type="match status" value="1"/>
</dbReference>
<dbReference type="GO" id="GO:0016810">
    <property type="term" value="F:hydrolase activity, acting on carbon-nitrogen (but not peptide) bonds"/>
    <property type="evidence" value="ECO:0007669"/>
    <property type="project" value="InterPro"/>
</dbReference>
<accession>M2PZH2</accession>
<comment type="caution">
    <text evidence="3">The sequence shown here is derived from an EMBL/GenBank/DDBJ whole genome shotgun (WGS) entry which is preliminary data.</text>
</comment>
<name>M2PZH2_9FIRM</name>
<dbReference type="Proteomes" id="UP000011758">
    <property type="component" value="Unassembled WGS sequence"/>
</dbReference>
<dbReference type="InterPro" id="IPR050248">
    <property type="entry name" value="Polysacc_deacetylase_ArnD"/>
</dbReference>
<gene>
    <name evidence="3" type="ORF">HMPREF9943_01483</name>
</gene>
<dbReference type="RefSeq" id="WP_004803628.1">
    <property type="nucleotide sequence ID" value="NZ_AUGJ01000007.1"/>
</dbReference>
<dbReference type="EMBL" id="AGEJ01000024">
    <property type="protein sequence ID" value="EMD16080.1"/>
    <property type="molecule type" value="Genomic_DNA"/>
</dbReference>
<organism evidence="3 4">
    <name type="scientific">Eggerthia catenaformis OT 569 = DSM 20559</name>
    <dbReference type="NCBI Taxonomy" id="999415"/>
    <lineage>
        <taxon>Bacteria</taxon>
        <taxon>Bacillati</taxon>
        <taxon>Bacillota</taxon>
        <taxon>Erysipelotrichia</taxon>
        <taxon>Erysipelotrichales</taxon>
        <taxon>Coprobacillaceae</taxon>
        <taxon>Eggerthia</taxon>
    </lineage>
</organism>
<feature type="transmembrane region" description="Helical" evidence="1">
    <location>
        <begin position="12"/>
        <end position="29"/>
    </location>
</feature>
<dbReference type="AlphaFoldDB" id="M2PZH2"/>
<dbReference type="CDD" id="cd10944">
    <property type="entry name" value="CE4_SmPgdA_like"/>
    <property type="match status" value="1"/>
</dbReference>
<dbReference type="BioCyc" id="ECAT999415-HMP:GTTI-1527-MONOMER"/>
<dbReference type="STRING" id="999415.HMPREF9943_01483"/>
<evidence type="ECO:0000256" key="1">
    <source>
        <dbReference type="SAM" id="Phobius"/>
    </source>
</evidence>
<sequence>MSHFNFNKKYLIPIVAIIIGLIIGTVTVINSKKTNEKKTTVVEKKKESKKKETGATPVVKKREVIKKDRKVVFLTIDDGPSLNTAKCLEVLKRYNVKATFYVTGLNPKYRHYIKEAYQQGHTIAAHSYSHKYSQIYKSTDAFFEDIEKLQKLIQEQTGQRSNLIRFAGGSSNKISAKYSKGIMTKLVKEVEKRGYTYQDWNVDSTDAAKNVNSVENIIRNSKSHVKQAVILMHDAPAKVTTPQALPAIIEYYKKNGYEFKTFGEAEFTCHHHPINN</sequence>
<dbReference type="PANTHER" id="PTHR10587:SF125">
    <property type="entry name" value="POLYSACCHARIDE DEACETYLASE YHEN-RELATED"/>
    <property type="match status" value="1"/>
</dbReference>
<reference evidence="3 4" key="1">
    <citation type="submission" date="2013-02" db="EMBL/GenBank/DDBJ databases">
        <title>The Genome Sequence of Lactobacillus catenaformis F0143.</title>
        <authorList>
            <consortium name="The Broad Institute Genome Sequencing Platform"/>
            <person name="Earl A."/>
            <person name="Ward D."/>
            <person name="Feldgarden M."/>
            <person name="Gevers D."/>
            <person name="Izard J."/>
            <person name="Blanton J.M."/>
            <person name="Mathney J."/>
            <person name="Dewhirst F.E."/>
            <person name="Young S.K."/>
            <person name="Zeng Q."/>
            <person name="Gargeya S."/>
            <person name="Fitzgerald M."/>
            <person name="Haas B."/>
            <person name="Abouelleil A."/>
            <person name="Alvarado L."/>
            <person name="Arachchi H.M."/>
            <person name="Berlin A."/>
            <person name="Chapman S.B."/>
            <person name="Gearin G."/>
            <person name="Goldberg J."/>
            <person name="Griggs A."/>
            <person name="Gujja S."/>
            <person name="Hansen M."/>
            <person name="Heiman D."/>
            <person name="Howarth C."/>
            <person name="Larimer J."/>
            <person name="Lui A."/>
            <person name="MacDonald P.J.P."/>
            <person name="McCowen C."/>
            <person name="Montmayeur A."/>
            <person name="Murphy C."/>
            <person name="Neiman D."/>
            <person name="Pearson M."/>
            <person name="Priest M."/>
            <person name="Roberts A."/>
            <person name="Saif S."/>
            <person name="Shea T."/>
            <person name="Sisk P."/>
            <person name="Stolte C."/>
            <person name="Sykes S."/>
            <person name="Wortman J."/>
            <person name="Nusbaum C."/>
            <person name="Birren B."/>
        </authorList>
    </citation>
    <scope>NUCLEOTIDE SEQUENCE [LARGE SCALE GENOMIC DNA]</scope>
    <source>
        <strain evidence="3 4">OT 569</strain>
    </source>
</reference>
<dbReference type="eggNOG" id="COG0726">
    <property type="taxonomic scope" value="Bacteria"/>
</dbReference>
<evidence type="ECO:0000259" key="2">
    <source>
        <dbReference type="PROSITE" id="PS51677"/>
    </source>
</evidence>
<evidence type="ECO:0000313" key="3">
    <source>
        <dbReference type="EMBL" id="EMD16080.1"/>
    </source>
</evidence>
<dbReference type="PROSITE" id="PS51677">
    <property type="entry name" value="NODB"/>
    <property type="match status" value="1"/>
</dbReference>
<keyword evidence="1" id="KW-0812">Transmembrane</keyword>
<keyword evidence="4" id="KW-1185">Reference proteome</keyword>
<evidence type="ECO:0000313" key="4">
    <source>
        <dbReference type="Proteomes" id="UP000011758"/>
    </source>
</evidence>
<keyword evidence="1" id="KW-0472">Membrane</keyword>
<dbReference type="GO" id="GO:0005975">
    <property type="term" value="P:carbohydrate metabolic process"/>
    <property type="evidence" value="ECO:0007669"/>
    <property type="project" value="InterPro"/>
</dbReference>